<dbReference type="InterPro" id="IPR002227">
    <property type="entry name" value="Tyrosinase_Cu-bd"/>
</dbReference>
<keyword evidence="1" id="KW-0479">Metal-binding</keyword>
<feature type="domain" description="Tyrosinase copper-binding" evidence="4">
    <location>
        <begin position="92"/>
        <end position="109"/>
    </location>
</feature>
<feature type="domain" description="Tyrosinase copper-binding" evidence="5">
    <location>
        <begin position="254"/>
        <end position="265"/>
    </location>
</feature>
<dbReference type="AlphaFoldDB" id="A0AAV9GST8"/>
<proteinExistence type="predicted"/>
<accession>A0AAV9GST8</accession>
<keyword evidence="7" id="KW-1185">Reference proteome</keyword>
<dbReference type="SUPFAM" id="SSF48056">
    <property type="entry name" value="Di-copper centre-containing domain"/>
    <property type="match status" value="1"/>
</dbReference>
<evidence type="ECO:0000256" key="2">
    <source>
        <dbReference type="ARBA" id="ARBA00023008"/>
    </source>
</evidence>
<dbReference type="InterPro" id="IPR050316">
    <property type="entry name" value="Tyrosinase/Hemocyanin"/>
</dbReference>
<dbReference type="PROSITE" id="PS00497">
    <property type="entry name" value="TYROSINASE_1"/>
    <property type="match status" value="1"/>
</dbReference>
<dbReference type="PRINTS" id="PR00092">
    <property type="entry name" value="TYROSINASE"/>
</dbReference>
<evidence type="ECO:0000313" key="7">
    <source>
        <dbReference type="Proteomes" id="UP001321760"/>
    </source>
</evidence>
<evidence type="ECO:0000259" key="5">
    <source>
        <dbReference type="PROSITE" id="PS00498"/>
    </source>
</evidence>
<dbReference type="Pfam" id="PF00264">
    <property type="entry name" value="Tyrosinase"/>
    <property type="match status" value="1"/>
</dbReference>
<name>A0AAV9GST8_9PEZI</name>
<evidence type="ECO:0000259" key="4">
    <source>
        <dbReference type="PROSITE" id="PS00497"/>
    </source>
</evidence>
<reference evidence="6" key="1">
    <citation type="journal article" date="2023" name="Mol. Phylogenet. Evol.">
        <title>Genome-scale phylogeny and comparative genomics of the fungal order Sordariales.</title>
        <authorList>
            <person name="Hensen N."/>
            <person name="Bonometti L."/>
            <person name="Westerberg I."/>
            <person name="Brannstrom I.O."/>
            <person name="Guillou S."/>
            <person name="Cros-Aarteil S."/>
            <person name="Calhoun S."/>
            <person name="Haridas S."/>
            <person name="Kuo A."/>
            <person name="Mondo S."/>
            <person name="Pangilinan J."/>
            <person name="Riley R."/>
            <person name="LaButti K."/>
            <person name="Andreopoulos B."/>
            <person name="Lipzen A."/>
            <person name="Chen C."/>
            <person name="Yan M."/>
            <person name="Daum C."/>
            <person name="Ng V."/>
            <person name="Clum A."/>
            <person name="Steindorff A."/>
            <person name="Ohm R.A."/>
            <person name="Martin F."/>
            <person name="Silar P."/>
            <person name="Natvig D.O."/>
            <person name="Lalanne C."/>
            <person name="Gautier V."/>
            <person name="Ament-Velasquez S.L."/>
            <person name="Kruys A."/>
            <person name="Hutchinson M.I."/>
            <person name="Powell A.J."/>
            <person name="Barry K."/>
            <person name="Miller A.N."/>
            <person name="Grigoriev I.V."/>
            <person name="Debuchy R."/>
            <person name="Gladieux P."/>
            <person name="Hiltunen Thoren M."/>
            <person name="Johannesson H."/>
        </authorList>
    </citation>
    <scope>NUCLEOTIDE SEQUENCE</scope>
    <source>
        <strain evidence="6">PSN243</strain>
    </source>
</reference>
<keyword evidence="2" id="KW-0186">Copper</keyword>
<dbReference type="Proteomes" id="UP001321760">
    <property type="component" value="Unassembled WGS sequence"/>
</dbReference>
<reference evidence="6" key="2">
    <citation type="submission" date="2023-05" db="EMBL/GenBank/DDBJ databases">
        <authorList>
            <consortium name="Lawrence Berkeley National Laboratory"/>
            <person name="Steindorff A."/>
            <person name="Hensen N."/>
            <person name="Bonometti L."/>
            <person name="Westerberg I."/>
            <person name="Brannstrom I.O."/>
            <person name="Guillou S."/>
            <person name="Cros-Aarteil S."/>
            <person name="Calhoun S."/>
            <person name="Haridas S."/>
            <person name="Kuo A."/>
            <person name="Mondo S."/>
            <person name="Pangilinan J."/>
            <person name="Riley R."/>
            <person name="Labutti K."/>
            <person name="Andreopoulos B."/>
            <person name="Lipzen A."/>
            <person name="Chen C."/>
            <person name="Yanf M."/>
            <person name="Daum C."/>
            <person name="Ng V."/>
            <person name="Clum A."/>
            <person name="Ohm R."/>
            <person name="Martin F."/>
            <person name="Silar P."/>
            <person name="Natvig D."/>
            <person name="Lalanne C."/>
            <person name="Gautier V."/>
            <person name="Ament-Velasquez S.L."/>
            <person name="Kruys A."/>
            <person name="Hutchinson M.I."/>
            <person name="Powell A.J."/>
            <person name="Barry K."/>
            <person name="Miller A.N."/>
            <person name="Grigoriev I.V."/>
            <person name="Debuchy R."/>
            <person name="Gladieux P."/>
            <person name="Thoren M.H."/>
            <person name="Johannesson H."/>
        </authorList>
    </citation>
    <scope>NUCLEOTIDE SEQUENCE</scope>
    <source>
        <strain evidence="6">PSN243</strain>
    </source>
</reference>
<comment type="caution">
    <text evidence="6">The sequence shown here is derived from an EMBL/GenBank/DDBJ whole genome shotgun (WGS) entry which is preliminary data.</text>
</comment>
<evidence type="ECO:0000313" key="6">
    <source>
        <dbReference type="EMBL" id="KAK4451322.1"/>
    </source>
</evidence>
<feature type="signal peptide" evidence="3">
    <location>
        <begin position="1"/>
        <end position="15"/>
    </location>
</feature>
<sequence>MKFIQFAALVGTALALPSGEPALAPRQACTNPKVRKSWRDATTAEKRAYLDAAVCVTKAPSRLKTHPNATLHDDFGYVHAVLSDSRIPIFIHGVPTFLPWHRYFVQVYEDALRDCGYTGAAMYWDWVKDSNAPSKSSVWDPVTGFGGNGAGTEPNNGVGPRVQNGPFRDYKPLYWGTAVTPHWLSRNFLPGEPDILGWGYTQEIIDEINAETSYNGFRSLLEDGPHSKIHFGVGGGNGNGLPGDLGSNAASPNDPIFFLHHAQVDRLWWLWQEANPNVRTDAYDGTDQLGRPVSLNDTLPMEDLAPDGIVKDYMDVKSPKLCYTYTV</sequence>
<keyword evidence="3" id="KW-0732">Signal</keyword>
<dbReference type="PANTHER" id="PTHR11474:SF126">
    <property type="entry name" value="TYROSINASE-LIKE PROTEIN TYR-1-RELATED"/>
    <property type="match status" value="1"/>
</dbReference>
<evidence type="ECO:0000256" key="3">
    <source>
        <dbReference type="SAM" id="SignalP"/>
    </source>
</evidence>
<dbReference type="EMBL" id="MU865929">
    <property type="protein sequence ID" value="KAK4451322.1"/>
    <property type="molecule type" value="Genomic_DNA"/>
</dbReference>
<dbReference type="PANTHER" id="PTHR11474">
    <property type="entry name" value="TYROSINASE FAMILY MEMBER"/>
    <property type="match status" value="1"/>
</dbReference>
<gene>
    <name evidence="6" type="ORF">QBC34DRAFT_424167</name>
</gene>
<dbReference type="GO" id="GO:0016491">
    <property type="term" value="F:oxidoreductase activity"/>
    <property type="evidence" value="ECO:0007669"/>
    <property type="project" value="InterPro"/>
</dbReference>
<dbReference type="GO" id="GO:0046872">
    <property type="term" value="F:metal ion binding"/>
    <property type="evidence" value="ECO:0007669"/>
    <property type="project" value="UniProtKB-KW"/>
</dbReference>
<organism evidence="6 7">
    <name type="scientific">Podospora aff. communis PSN243</name>
    <dbReference type="NCBI Taxonomy" id="3040156"/>
    <lineage>
        <taxon>Eukaryota</taxon>
        <taxon>Fungi</taxon>
        <taxon>Dikarya</taxon>
        <taxon>Ascomycota</taxon>
        <taxon>Pezizomycotina</taxon>
        <taxon>Sordariomycetes</taxon>
        <taxon>Sordariomycetidae</taxon>
        <taxon>Sordariales</taxon>
        <taxon>Podosporaceae</taxon>
        <taxon>Podospora</taxon>
    </lineage>
</organism>
<evidence type="ECO:0000256" key="1">
    <source>
        <dbReference type="ARBA" id="ARBA00022723"/>
    </source>
</evidence>
<protein>
    <recommendedName>
        <fullName evidence="4 5">Tyrosinase copper-binding domain-containing protein</fullName>
    </recommendedName>
</protein>
<dbReference type="InterPro" id="IPR008922">
    <property type="entry name" value="Di-copper_centre_dom_sf"/>
</dbReference>
<dbReference type="PROSITE" id="PS00498">
    <property type="entry name" value="TYROSINASE_2"/>
    <property type="match status" value="1"/>
</dbReference>
<dbReference type="Gene3D" id="1.10.1280.10">
    <property type="entry name" value="Di-copper center containing domain from catechol oxidase"/>
    <property type="match status" value="1"/>
</dbReference>
<feature type="chain" id="PRO_5043496879" description="Tyrosinase copper-binding domain-containing protein" evidence="3">
    <location>
        <begin position="16"/>
        <end position="327"/>
    </location>
</feature>